<dbReference type="GO" id="GO:0006351">
    <property type="term" value="P:DNA-templated transcription"/>
    <property type="evidence" value="ECO:0007669"/>
    <property type="project" value="InterPro"/>
</dbReference>
<dbReference type="PANTHER" id="PTHR46910:SF37">
    <property type="entry name" value="ZN(II)2CYS6 TRANSCRIPTION FACTOR (EUROFUNG)"/>
    <property type="match status" value="1"/>
</dbReference>
<dbReference type="InterPro" id="IPR050987">
    <property type="entry name" value="AtrR-like"/>
</dbReference>
<comment type="subcellular location">
    <subcellularLocation>
        <location evidence="1">Nucleus</location>
    </subcellularLocation>
</comment>
<sequence length="566" mass="64131">MAETFAPYAAACSRLLTGCQRCEDDGITCKYSRSGIIRRNRKRKREAPDVYQSLAEPSIVDHDSSRPNKNAVQSHLATDIEVTLERLRGLDSSQHNSLGALSSLSEACAAIWHDDAEFDKTSKKYFLFEDQAAIWLDVFTRALERGRPLLCSAPLEVLDALGASRPHLVHERAWLIMYYSVILSMVSSTCPNDTTTKARLRCNLWLALNDVRLLLEPSELNIQALTLLATHVEEFTMPSLCWMLVTNACRMLQALGTRRRRIMMFWYLNLLDKGLALTFGRPPTFHRAMLREIDLPALDQLLPFQPHLPKASTHALFGAHYIYQMMLKSRVTADIWYCLYEEPEPNEHSIEAILEATAIAEKPFLDVAGAASIDLGLHMNSFIYHYLKILLTRSVPHMKTQCIDSSKQMLHLLQYMVSDSEEPYNGIVWQLVCSPFTPFLALFGEILSSEKRESVENEEVLAAMGHFPIFLGKMSLRNSLALKLESVAVTFMQHAKSMLASAATNVLLESHTDQAAFDMTQWDSFLNHAFMSHTQGQQDALQYNLQLDDFLKNPVVDWIAWDSHGL</sequence>
<keyword evidence="5" id="KW-0539">Nucleus</keyword>
<protein>
    <recommendedName>
        <fullName evidence="6">Xylanolytic transcriptional activator regulatory domain-containing protein</fullName>
    </recommendedName>
</protein>
<evidence type="ECO:0000256" key="5">
    <source>
        <dbReference type="ARBA" id="ARBA00023242"/>
    </source>
</evidence>
<keyword evidence="8" id="KW-1185">Reference proteome</keyword>
<dbReference type="CDD" id="cd12148">
    <property type="entry name" value="fungal_TF_MHR"/>
    <property type="match status" value="1"/>
</dbReference>
<dbReference type="GO" id="GO:0008270">
    <property type="term" value="F:zinc ion binding"/>
    <property type="evidence" value="ECO:0007669"/>
    <property type="project" value="InterPro"/>
</dbReference>
<dbReference type="EMBL" id="MU003766">
    <property type="protein sequence ID" value="KAF2725820.1"/>
    <property type="molecule type" value="Genomic_DNA"/>
</dbReference>
<accession>A0A9P4UV54</accession>
<dbReference type="GO" id="GO:0003700">
    <property type="term" value="F:DNA-binding transcription factor activity"/>
    <property type="evidence" value="ECO:0007669"/>
    <property type="project" value="InterPro"/>
</dbReference>
<evidence type="ECO:0000256" key="1">
    <source>
        <dbReference type="ARBA" id="ARBA00004123"/>
    </source>
</evidence>
<evidence type="ECO:0000313" key="8">
    <source>
        <dbReference type="Proteomes" id="UP000799441"/>
    </source>
</evidence>
<evidence type="ECO:0000313" key="7">
    <source>
        <dbReference type="EMBL" id="KAF2725820.1"/>
    </source>
</evidence>
<organism evidence="7 8">
    <name type="scientific">Polychaeton citri CBS 116435</name>
    <dbReference type="NCBI Taxonomy" id="1314669"/>
    <lineage>
        <taxon>Eukaryota</taxon>
        <taxon>Fungi</taxon>
        <taxon>Dikarya</taxon>
        <taxon>Ascomycota</taxon>
        <taxon>Pezizomycotina</taxon>
        <taxon>Dothideomycetes</taxon>
        <taxon>Dothideomycetidae</taxon>
        <taxon>Capnodiales</taxon>
        <taxon>Capnodiaceae</taxon>
        <taxon>Polychaeton</taxon>
    </lineage>
</organism>
<evidence type="ECO:0000256" key="4">
    <source>
        <dbReference type="ARBA" id="ARBA00023163"/>
    </source>
</evidence>
<dbReference type="AlphaFoldDB" id="A0A9P4UV54"/>
<gene>
    <name evidence="7" type="ORF">K431DRAFT_327429</name>
</gene>
<name>A0A9P4UV54_9PEZI</name>
<dbReference type="GO" id="GO:0003677">
    <property type="term" value="F:DNA binding"/>
    <property type="evidence" value="ECO:0007669"/>
    <property type="project" value="UniProtKB-KW"/>
</dbReference>
<comment type="caution">
    <text evidence="7">The sequence shown here is derived from an EMBL/GenBank/DDBJ whole genome shotgun (WGS) entry which is preliminary data.</text>
</comment>
<dbReference type="OrthoDB" id="103819at2759"/>
<feature type="domain" description="Xylanolytic transcriptional activator regulatory" evidence="6">
    <location>
        <begin position="241"/>
        <end position="302"/>
    </location>
</feature>
<proteinExistence type="predicted"/>
<evidence type="ECO:0000256" key="2">
    <source>
        <dbReference type="ARBA" id="ARBA00023015"/>
    </source>
</evidence>
<evidence type="ECO:0000259" key="6">
    <source>
        <dbReference type="SMART" id="SM00906"/>
    </source>
</evidence>
<dbReference type="Proteomes" id="UP000799441">
    <property type="component" value="Unassembled WGS sequence"/>
</dbReference>
<dbReference type="GO" id="GO:0005634">
    <property type="term" value="C:nucleus"/>
    <property type="evidence" value="ECO:0007669"/>
    <property type="project" value="UniProtKB-SubCell"/>
</dbReference>
<keyword evidence="4" id="KW-0804">Transcription</keyword>
<evidence type="ECO:0000256" key="3">
    <source>
        <dbReference type="ARBA" id="ARBA00023125"/>
    </source>
</evidence>
<keyword evidence="2" id="KW-0805">Transcription regulation</keyword>
<dbReference type="InterPro" id="IPR007219">
    <property type="entry name" value="XnlR_reg_dom"/>
</dbReference>
<dbReference type="SMART" id="SM00906">
    <property type="entry name" value="Fungal_trans"/>
    <property type="match status" value="1"/>
</dbReference>
<dbReference type="PANTHER" id="PTHR46910">
    <property type="entry name" value="TRANSCRIPTION FACTOR PDR1"/>
    <property type="match status" value="1"/>
</dbReference>
<keyword evidence="3" id="KW-0238">DNA-binding</keyword>
<reference evidence="7" key="1">
    <citation type="journal article" date="2020" name="Stud. Mycol.">
        <title>101 Dothideomycetes genomes: a test case for predicting lifestyles and emergence of pathogens.</title>
        <authorList>
            <person name="Haridas S."/>
            <person name="Albert R."/>
            <person name="Binder M."/>
            <person name="Bloem J."/>
            <person name="Labutti K."/>
            <person name="Salamov A."/>
            <person name="Andreopoulos B."/>
            <person name="Baker S."/>
            <person name="Barry K."/>
            <person name="Bills G."/>
            <person name="Bluhm B."/>
            <person name="Cannon C."/>
            <person name="Castanera R."/>
            <person name="Culley D."/>
            <person name="Daum C."/>
            <person name="Ezra D."/>
            <person name="Gonzalez J."/>
            <person name="Henrissat B."/>
            <person name="Kuo A."/>
            <person name="Liang C."/>
            <person name="Lipzen A."/>
            <person name="Lutzoni F."/>
            <person name="Magnuson J."/>
            <person name="Mondo S."/>
            <person name="Nolan M."/>
            <person name="Ohm R."/>
            <person name="Pangilinan J."/>
            <person name="Park H.-J."/>
            <person name="Ramirez L."/>
            <person name="Alfaro M."/>
            <person name="Sun H."/>
            <person name="Tritt A."/>
            <person name="Yoshinaga Y."/>
            <person name="Zwiers L.-H."/>
            <person name="Turgeon B."/>
            <person name="Goodwin S."/>
            <person name="Spatafora J."/>
            <person name="Crous P."/>
            <person name="Grigoriev I."/>
        </authorList>
    </citation>
    <scope>NUCLEOTIDE SEQUENCE</scope>
    <source>
        <strain evidence="7">CBS 116435</strain>
    </source>
</reference>